<evidence type="ECO:0000313" key="18">
    <source>
        <dbReference type="EMBL" id="EFG76124.1"/>
    </source>
</evidence>
<reference evidence="18 19" key="1">
    <citation type="submission" date="2010-04" db="EMBL/GenBank/DDBJ databases">
        <authorList>
            <person name="Muzny D."/>
            <person name="Qin X."/>
            <person name="Deng J."/>
            <person name="Jiang H."/>
            <person name="Liu Y."/>
            <person name="Qu J."/>
            <person name="Song X.-Z."/>
            <person name="Zhang L."/>
            <person name="Thornton R."/>
            <person name="Coyle M."/>
            <person name="Francisco L."/>
            <person name="Jackson L."/>
            <person name="Javaid M."/>
            <person name="Korchina V."/>
            <person name="Kovar C."/>
            <person name="Mata R."/>
            <person name="Mathew T."/>
            <person name="Ngo R."/>
            <person name="Nguyen L."/>
            <person name="Nguyen N."/>
            <person name="Okwuonu G."/>
            <person name="Ongeri F."/>
            <person name="Pham C."/>
            <person name="Simmons D."/>
            <person name="Wilczek-Boney K."/>
            <person name="Hale W."/>
            <person name="Jakkamsetti A."/>
            <person name="Pham P."/>
            <person name="Ruth R."/>
            <person name="San Lucas F."/>
            <person name="Warren J."/>
            <person name="Zhang J."/>
            <person name="Zhao Z."/>
            <person name="Zhou C."/>
            <person name="Zhu D."/>
            <person name="Lee S."/>
            <person name="Bess C."/>
            <person name="Blankenburg K."/>
            <person name="Forbes L."/>
            <person name="Fu Q."/>
            <person name="Gubbala S."/>
            <person name="Hirani K."/>
            <person name="Jayaseelan J.C."/>
            <person name="Lara F."/>
            <person name="Munidasa M."/>
            <person name="Palculict T."/>
            <person name="Patil S."/>
            <person name="Pu L.-L."/>
            <person name="Saada N."/>
            <person name="Tang L."/>
            <person name="Weissenberger G."/>
            <person name="Zhu Y."/>
            <person name="Hemphill L."/>
            <person name="Shang Y."/>
            <person name="Youmans B."/>
            <person name="Ayvaz T."/>
            <person name="Ross M."/>
            <person name="Santibanez J."/>
            <person name="Aqrawi P."/>
            <person name="Gross S."/>
            <person name="Joshi V."/>
            <person name="Fowler G."/>
            <person name="Nazareth L."/>
            <person name="Reid J."/>
            <person name="Worley K."/>
            <person name="Petrosino J."/>
            <person name="Highlander S."/>
            <person name="Gibbs R."/>
        </authorList>
    </citation>
    <scope>NUCLEOTIDE SEQUENCE [LARGE SCALE GENOMIC DNA]</scope>
    <source>
        <strain evidence="18 19">ATCC BAA-614</strain>
    </source>
</reference>
<keyword evidence="8 14" id="KW-0547">Nucleotide-binding</keyword>
<evidence type="ECO:0000256" key="2">
    <source>
        <dbReference type="ARBA" id="ARBA00012513"/>
    </source>
</evidence>
<dbReference type="eggNOG" id="COG0515">
    <property type="taxonomic scope" value="Bacteria"/>
</dbReference>
<keyword evidence="10 14" id="KW-0067">ATP-binding</keyword>
<evidence type="ECO:0000256" key="13">
    <source>
        <dbReference type="PROSITE-ProRule" id="PRU00504"/>
    </source>
</evidence>
<evidence type="ECO:0000313" key="19">
    <source>
        <dbReference type="Proteomes" id="UP000003653"/>
    </source>
</evidence>
<evidence type="ECO:0000256" key="11">
    <source>
        <dbReference type="ARBA" id="ARBA00022989"/>
    </source>
</evidence>
<feature type="repeat" description="NHL" evidence="13">
    <location>
        <begin position="599"/>
        <end position="635"/>
    </location>
</feature>
<feature type="binding site" evidence="14">
    <location>
        <position position="287"/>
    </location>
    <ligand>
        <name>ATP</name>
        <dbReference type="ChEBI" id="CHEBI:30616"/>
    </ligand>
</feature>
<dbReference type="InterPro" id="IPR011009">
    <property type="entry name" value="Kinase-like_dom_sf"/>
</dbReference>
<evidence type="ECO:0000256" key="5">
    <source>
        <dbReference type="ARBA" id="ARBA00022679"/>
    </source>
</evidence>
<evidence type="ECO:0000256" key="16">
    <source>
        <dbReference type="SAM" id="Phobius"/>
    </source>
</evidence>
<feature type="domain" description="Protein kinase" evidence="17">
    <location>
        <begin position="12"/>
        <end position="237"/>
    </location>
</feature>
<keyword evidence="9 18" id="KW-0418">Kinase</keyword>
<feature type="transmembrane region" description="Helical" evidence="16">
    <location>
        <begin position="561"/>
        <end position="581"/>
    </location>
</feature>
<comment type="subcellular location">
    <subcellularLocation>
        <location evidence="1">Cell membrane</location>
        <topology evidence="1">Single-pass membrane protein</topology>
    </subcellularLocation>
</comment>
<accession>D5PCS6</accession>
<keyword evidence="5 18" id="KW-0808">Transferase</keyword>
<dbReference type="AlphaFoldDB" id="D5PCS6"/>
<dbReference type="CDD" id="cd14952">
    <property type="entry name" value="NHL_PKND_like"/>
    <property type="match status" value="1"/>
</dbReference>
<dbReference type="PROSITE" id="PS50011">
    <property type="entry name" value="PROTEIN_KINASE_DOM"/>
    <property type="match status" value="2"/>
</dbReference>
<evidence type="ECO:0000259" key="17">
    <source>
        <dbReference type="PROSITE" id="PS50011"/>
    </source>
</evidence>
<evidence type="ECO:0000256" key="14">
    <source>
        <dbReference type="PROSITE-ProRule" id="PRU10141"/>
    </source>
</evidence>
<evidence type="ECO:0000256" key="15">
    <source>
        <dbReference type="SAM" id="MobiDB-lite"/>
    </source>
</evidence>
<dbReference type="InterPro" id="IPR008271">
    <property type="entry name" value="Ser/Thr_kinase_AS"/>
</dbReference>
<sequence length="854" mass="89946">MDEVGGEVFGRYRLFEVLRSGGTGIVYRAYDTMMGRGVAIKVLPPELAAEPGRRERFLREVSAAAQLSDPNLIPIYEAGEIDGRHYLVMPAVPDGSTVQDLLRREGPTNPAVAVRVIVQAASALEAAHVAGLVHGDVNTSNLLVGGPFVYLIDFGATPTATDTADARTDIYALTAVLYECLTGQTAVVGDLGPPKPTDIDPAIPPGFDNVIARGMAKDPDDRYQTARELAAATHNALTAESPAASGAAPTKAVEFGRYRLFEKLGQGNMGAVYRAHDTALGRDVAIKLLQPELAAEPGYQERFRREAYAAARLASPNIIPVYEIGEYDGRLYLVMPIVDGVDLNKVLKTDGAMSPQQAVRVVEQVAAALDAAHKSGLVHRDVKPSNLLMVGEGFVYLIDFGLVHEADATRLTLTNVAPGSPAYMAPERFGGGKVVDARADVYSLACVLYECLTGRVPFSGGGVEGLTAAHRNDAPPKPSGFDPAIPVGFDAVIARGMAKEPDDRYQSAHELAVAARAALADDFVAHAAPSPSANDAALSAKGGRPENPSPPRTPRQRLGRAGVLTLATVVVVAVVGGVALLRVTRGSPFHSAKPKGQVVLPFTGLDNPQRVAVDSKGDVYVTDTGNNRVLRLAAGSTSQTVIPIAGLDRPLDIAVDDAGDLDVTEPAQHRVLELAAGSTDPTVLPFTDLGDPTGVAVDFGDSGHDRVVVVTDCARNRVVALRGRSTQQKELPFSGLSCPSAVTVGGAGDFFVIDRENERVLRLPLRGTVPTVLPFLVGHPDNVAVDTSGNVYVTDVHDNRVTEFAAASNTSEAMPFKGINNPQGISVDSAGNVYVVDTGNNRVLKLPAGVPSTR</sequence>
<dbReference type="SUPFAM" id="SSF101898">
    <property type="entry name" value="NHL repeat"/>
    <property type="match status" value="1"/>
</dbReference>
<dbReference type="SMART" id="SM00220">
    <property type="entry name" value="S_TKc"/>
    <property type="match status" value="2"/>
</dbReference>
<dbReference type="Gene3D" id="2.120.10.30">
    <property type="entry name" value="TolB, C-terminal domain"/>
    <property type="match status" value="1"/>
</dbReference>
<dbReference type="FunFam" id="1.10.510.10:FF:000021">
    <property type="entry name" value="Serine/threonine protein kinase"/>
    <property type="match status" value="1"/>
</dbReference>
<comment type="caution">
    <text evidence="18">The sequence shown here is derived from an EMBL/GenBank/DDBJ whole genome shotgun (WGS) entry which is preliminary data.</text>
</comment>
<dbReference type="Gene3D" id="2.40.10.500">
    <property type="match status" value="1"/>
</dbReference>
<evidence type="ECO:0000256" key="9">
    <source>
        <dbReference type="ARBA" id="ARBA00022777"/>
    </source>
</evidence>
<keyword evidence="19" id="KW-1185">Reference proteome</keyword>
<keyword evidence="3" id="KW-1003">Cell membrane</keyword>
<evidence type="ECO:0000256" key="4">
    <source>
        <dbReference type="ARBA" id="ARBA00022527"/>
    </source>
</evidence>
<dbReference type="GO" id="GO:0005886">
    <property type="term" value="C:plasma membrane"/>
    <property type="evidence" value="ECO:0007669"/>
    <property type="project" value="UniProtKB-SubCell"/>
</dbReference>
<evidence type="ECO:0000256" key="6">
    <source>
        <dbReference type="ARBA" id="ARBA00022692"/>
    </source>
</evidence>
<dbReference type="InterPro" id="IPR000719">
    <property type="entry name" value="Prot_kinase_dom"/>
</dbReference>
<name>D5PCS6_9MYCO</name>
<feature type="repeat" description="NHL" evidence="13">
    <location>
        <begin position="820"/>
        <end position="849"/>
    </location>
</feature>
<dbReference type="PROSITE" id="PS51125">
    <property type="entry name" value="NHL"/>
    <property type="match status" value="2"/>
</dbReference>
<feature type="domain" description="Protein kinase" evidence="17">
    <location>
        <begin position="258"/>
        <end position="524"/>
    </location>
</feature>
<dbReference type="EC" id="2.7.11.1" evidence="2"/>
<dbReference type="Pfam" id="PF00069">
    <property type="entry name" value="Pkinase"/>
    <property type="match status" value="2"/>
</dbReference>
<organism evidence="18 19">
    <name type="scientific">Mycobacterium parascrofulaceum ATCC BAA-614</name>
    <dbReference type="NCBI Taxonomy" id="525368"/>
    <lineage>
        <taxon>Bacteria</taxon>
        <taxon>Bacillati</taxon>
        <taxon>Actinomycetota</taxon>
        <taxon>Actinomycetes</taxon>
        <taxon>Mycobacteriales</taxon>
        <taxon>Mycobacteriaceae</taxon>
        <taxon>Mycobacterium</taxon>
        <taxon>Mycobacterium simiae complex</taxon>
    </lineage>
</organism>
<dbReference type="GO" id="GO:0004674">
    <property type="term" value="F:protein serine/threonine kinase activity"/>
    <property type="evidence" value="ECO:0007669"/>
    <property type="project" value="UniProtKB-KW"/>
</dbReference>
<dbReference type="EMBL" id="ADNV01000282">
    <property type="protein sequence ID" value="EFG76124.1"/>
    <property type="molecule type" value="Genomic_DNA"/>
</dbReference>
<dbReference type="InterPro" id="IPR001258">
    <property type="entry name" value="NHL_repeat"/>
</dbReference>
<evidence type="ECO:0000256" key="8">
    <source>
        <dbReference type="ARBA" id="ARBA00022741"/>
    </source>
</evidence>
<dbReference type="PROSITE" id="PS00108">
    <property type="entry name" value="PROTEIN_KINASE_ST"/>
    <property type="match status" value="1"/>
</dbReference>
<gene>
    <name evidence="18" type="primary">pknD</name>
    <name evidence="18" type="ORF">HMPREF0591_3970</name>
</gene>
<keyword evidence="12 16" id="KW-0472">Membrane</keyword>
<keyword evidence="7" id="KW-0677">Repeat</keyword>
<keyword evidence="11 16" id="KW-1133">Transmembrane helix</keyword>
<proteinExistence type="predicted"/>
<keyword evidence="4" id="KW-0723">Serine/threonine-protein kinase</keyword>
<dbReference type="eggNOG" id="COG3391">
    <property type="taxonomic scope" value="Bacteria"/>
</dbReference>
<dbReference type="Gene3D" id="1.10.510.10">
    <property type="entry name" value="Transferase(Phosphotransferase) domain 1"/>
    <property type="match status" value="2"/>
</dbReference>
<dbReference type="HOGENOM" id="CLU_000288_63_44_11"/>
<dbReference type="PANTHER" id="PTHR43289">
    <property type="entry name" value="MITOGEN-ACTIVATED PROTEIN KINASE KINASE KINASE 20-RELATED"/>
    <property type="match status" value="1"/>
</dbReference>
<feature type="region of interest" description="Disordered" evidence="15">
    <location>
        <begin position="530"/>
        <end position="558"/>
    </location>
</feature>
<dbReference type="PANTHER" id="PTHR43289:SF6">
    <property type="entry name" value="SERINE_THREONINE-PROTEIN KINASE NEKL-3"/>
    <property type="match status" value="1"/>
</dbReference>
<protein>
    <recommendedName>
        <fullName evidence="2">non-specific serine/threonine protein kinase</fullName>
        <ecNumber evidence="2">2.7.11.1</ecNumber>
    </recommendedName>
</protein>
<evidence type="ECO:0000256" key="10">
    <source>
        <dbReference type="ARBA" id="ARBA00022840"/>
    </source>
</evidence>
<dbReference type="Pfam" id="PF01436">
    <property type="entry name" value="NHL"/>
    <property type="match status" value="2"/>
</dbReference>
<evidence type="ECO:0000256" key="1">
    <source>
        <dbReference type="ARBA" id="ARBA00004162"/>
    </source>
</evidence>
<dbReference type="CDD" id="cd14014">
    <property type="entry name" value="STKc_PknB_like"/>
    <property type="match status" value="2"/>
</dbReference>
<evidence type="ECO:0000256" key="7">
    <source>
        <dbReference type="ARBA" id="ARBA00022737"/>
    </source>
</evidence>
<dbReference type="GO" id="GO:0005524">
    <property type="term" value="F:ATP binding"/>
    <property type="evidence" value="ECO:0007669"/>
    <property type="project" value="UniProtKB-UniRule"/>
</dbReference>
<dbReference type="SUPFAM" id="SSF56112">
    <property type="entry name" value="Protein kinase-like (PK-like)"/>
    <property type="match status" value="2"/>
</dbReference>
<keyword evidence="6 16" id="KW-0812">Transmembrane</keyword>
<dbReference type="Proteomes" id="UP000003653">
    <property type="component" value="Unassembled WGS sequence"/>
</dbReference>
<dbReference type="InterPro" id="IPR035016">
    <property type="entry name" value="NHL_PKND"/>
</dbReference>
<dbReference type="InterPro" id="IPR017441">
    <property type="entry name" value="Protein_kinase_ATP_BS"/>
</dbReference>
<dbReference type="PROSITE" id="PS00107">
    <property type="entry name" value="PROTEIN_KINASE_ATP"/>
    <property type="match status" value="1"/>
</dbReference>
<dbReference type="Gene3D" id="3.30.200.20">
    <property type="entry name" value="Phosphorylase Kinase, domain 1"/>
    <property type="match status" value="2"/>
</dbReference>
<evidence type="ECO:0000256" key="3">
    <source>
        <dbReference type="ARBA" id="ARBA00022475"/>
    </source>
</evidence>
<evidence type="ECO:0000256" key="12">
    <source>
        <dbReference type="ARBA" id="ARBA00023136"/>
    </source>
</evidence>
<dbReference type="InterPro" id="IPR011042">
    <property type="entry name" value="6-blade_b-propeller_TolB-like"/>
</dbReference>
<dbReference type="GO" id="GO:0080090">
    <property type="term" value="P:regulation of primary metabolic process"/>
    <property type="evidence" value="ECO:0007669"/>
    <property type="project" value="UniProtKB-ARBA"/>
</dbReference>